<dbReference type="GO" id="GO:0005634">
    <property type="term" value="C:nucleus"/>
    <property type="evidence" value="ECO:0007669"/>
    <property type="project" value="UniProtKB-SubCell"/>
</dbReference>
<dbReference type="InterPro" id="IPR007219">
    <property type="entry name" value="XnlR_reg_dom"/>
</dbReference>
<evidence type="ECO:0000313" key="4">
    <source>
        <dbReference type="EMBL" id="RVX71668.1"/>
    </source>
</evidence>
<comment type="subcellular location">
    <subcellularLocation>
        <location evidence="1">Nucleus</location>
    </subcellularLocation>
</comment>
<dbReference type="CDD" id="cd12148">
    <property type="entry name" value="fungal_TF_MHR"/>
    <property type="match status" value="1"/>
</dbReference>
<dbReference type="OrthoDB" id="3989227at2759"/>
<protein>
    <recommendedName>
        <fullName evidence="3">Xylanolytic transcriptional activator regulatory domain-containing protein</fullName>
    </recommendedName>
</protein>
<dbReference type="Proteomes" id="UP000288859">
    <property type="component" value="Unassembled WGS sequence"/>
</dbReference>
<sequence length="639" mass="71937">MYKHPGGRSFYVGATHWANAIPQEYHHEDQRFPNSSPYQSELFNRWHRPDKHDKAYSALAFENPQCKYCGSRYQLSCLVYFFPSQVVCQRLCDRFFHTVFPLIPLLHIPTFEDDFREFWRQRDMQAQHPAEPPRILRSKPGFVSLLAAMLFSSLMSASETQMREILGDKSNVPIGDLYFVTVMASSLTGFPRQPTLYALAAYIYAQSQFIREEEFSDGPEFINTAFRVALGMGLHRNLATAGFTIAEQETRKRLWWYILHLDIMSSCSSGLSPLFVDDKMGNIDPIVLMDKLGGEGSNGTASDIRYLVAATRYDTTKTIRGILIGHFEDKYTSSARVDDAAKDLDALSRRINKAVRRVLAVGSQLPRQQLQDIYRTGRFEPGDSAVPALSFGCSWTAEAGQKQPEVVAFAAWAASLLHLMMHKAYCVLYYPLARETTGHLGTDIRQTAVKHAQAFIQLFIRVCDAPFSRPFHWMYPGTYQPLQSMSLLLADLLSSPHSDEASTSQGLVDAIFELYQIDQGVMGRIDAPRRKLSPSGQQAWSMLGRVRRKALEQMDQDPHVAFPSSLASSNTCICGESLVHACLLEENEKQEEVIPEEPSIVGLEPDLEMGLETSVGAADVRFDWEDWDAFLGNSAGAMI</sequence>
<organism evidence="4 5">
    <name type="scientific">Exophiala mesophila</name>
    <name type="common">Black yeast-like fungus</name>
    <dbReference type="NCBI Taxonomy" id="212818"/>
    <lineage>
        <taxon>Eukaryota</taxon>
        <taxon>Fungi</taxon>
        <taxon>Dikarya</taxon>
        <taxon>Ascomycota</taxon>
        <taxon>Pezizomycotina</taxon>
        <taxon>Eurotiomycetes</taxon>
        <taxon>Chaetothyriomycetidae</taxon>
        <taxon>Chaetothyriales</taxon>
        <taxon>Herpotrichiellaceae</taxon>
        <taxon>Exophiala</taxon>
    </lineage>
</organism>
<name>A0A438N7N9_EXOME</name>
<reference evidence="4 5" key="1">
    <citation type="submission" date="2017-03" db="EMBL/GenBank/DDBJ databases">
        <title>Genomes of endolithic fungi from Antarctica.</title>
        <authorList>
            <person name="Coleine C."/>
            <person name="Masonjones S."/>
            <person name="Stajich J.E."/>
        </authorList>
    </citation>
    <scope>NUCLEOTIDE SEQUENCE [LARGE SCALE GENOMIC DNA]</scope>
    <source>
        <strain evidence="4 5">CCFEE 6314</strain>
    </source>
</reference>
<dbReference type="GO" id="GO:0008270">
    <property type="term" value="F:zinc ion binding"/>
    <property type="evidence" value="ECO:0007669"/>
    <property type="project" value="InterPro"/>
</dbReference>
<evidence type="ECO:0000256" key="1">
    <source>
        <dbReference type="ARBA" id="ARBA00004123"/>
    </source>
</evidence>
<proteinExistence type="predicted"/>
<dbReference type="AlphaFoldDB" id="A0A438N7N9"/>
<gene>
    <name evidence="4" type="ORF">B0A52_03852</name>
</gene>
<comment type="caution">
    <text evidence="4">The sequence shown here is derived from an EMBL/GenBank/DDBJ whole genome shotgun (WGS) entry which is preliminary data.</text>
</comment>
<feature type="domain" description="Xylanolytic transcriptional activator regulatory" evidence="3">
    <location>
        <begin position="93"/>
        <end position="279"/>
    </location>
</feature>
<dbReference type="EMBL" id="NAJM01000016">
    <property type="protein sequence ID" value="RVX71668.1"/>
    <property type="molecule type" value="Genomic_DNA"/>
</dbReference>
<evidence type="ECO:0000259" key="3">
    <source>
        <dbReference type="Pfam" id="PF04082"/>
    </source>
</evidence>
<dbReference type="VEuPathDB" id="FungiDB:PV10_08474"/>
<dbReference type="GO" id="GO:0006351">
    <property type="term" value="P:DNA-templated transcription"/>
    <property type="evidence" value="ECO:0007669"/>
    <property type="project" value="InterPro"/>
</dbReference>
<dbReference type="PANTHER" id="PTHR31001">
    <property type="entry name" value="UNCHARACTERIZED TRANSCRIPTIONAL REGULATORY PROTEIN"/>
    <property type="match status" value="1"/>
</dbReference>
<keyword evidence="2" id="KW-0539">Nucleus</keyword>
<evidence type="ECO:0000256" key="2">
    <source>
        <dbReference type="ARBA" id="ARBA00023242"/>
    </source>
</evidence>
<evidence type="ECO:0000313" key="5">
    <source>
        <dbReference type="Proteomes" id="UP000288859"/>
    </source>
</evidence>
<dbReference type="Pfam" id="PF04082">
    <property type="entry name" value="Fungal_trans"/>
    <property type="match status" value="1"/>
</dbReference>
<dbReference type="GO" id="GO:0003677">
    <property type="term" value="F:DNA binding"/>
    <property type="evidence" value="ECO:0007669"/>
    <property type="project" value="InterPro"/>
</dbReference>
<accession>A0A438N7N9</accession>
<dbReference type="InterPro" id="IPR050613">
    <property type="entry name" value="Sec_Metabolite_Reg"/>
</dbReference>
<dbReference type="PANTHER" id="PTHR31001:SF40">
    <property type="entry name" value="ZN(II)2CYS6 TRANSCRIPTION FACTOR (EUROFUNG)"/>
    <property type="match status" value="1"/>
</dbReference>